<comment type="similarity">
    <text evidence="1 5">Belongs to the glycosyl hydrolase 1 family.</text>
</comment>
<keyword evidence="6" id="KW-1133">Transmembrane helix</keyword>
<keyword evidence="4" id="KW-0040">ANK repeat</keyword>
<dbReference type="SMART" id="SM00248">
    <property type="entry name" value="ANK"/>
    <property type="match status" value="2"/>
</dbReference>
<accession>A0A0W8CYQ0</accession>
<reference evidence="8 9" key="1">
    <citation type="submission" date="2015-11" db="EMBL/GenBank/DDBJ databases">
        <title>Genomes and virulence difference between two physiological races of Phytophthora nicotianae.</title>
        <authorList>
            <person name="Liu H."/>
            <person name="Ma X."/>
            <person name="Yu H."/>
            <person name="Fang D."/>
            <person name="Li Y."/>
            <person name="Wang X."/>
            <person name="Wang W."/>
            <person name="Dong Y."/>
            <person name="Xiao B."/>
        </authorList>
    </citation>
    <scope>NUCLEOTIDE SEQUENCE [LARGE SCALE GENOMIC DNA]</scope>
    <source>
        <strain evidence="9">race 1</strain>
    </source>
</reference>
<dbReference type="GO" id="GO:0005975">
    <property type="term" value="P:carbohydrate metabolic process"/>
    <property type="evidence" value="ECO:0007669"/>
    <property type="project" value="InterPro"/>
</dbReference>
<dbReference type="PRINTS" id="PR00131">
    <property type="entry name" value="GLHYDRLASE1"/>
</dbReference>
<dbReference type="Pfam" id="PF12796">
    <property type="entry name" value="Ank_2"/>
    <property type="match status" value="1"/>
</dbReference>
<dbReference type="PROSITE" id="PS50866">
    <property type="entry name" value="GOLD"/>
    <property type="match status" value="1"/>
</dbReference>
<sequence length="471" mass="53224">MVEEIRHDASANRLQMLRRKRLDVSRTREAKQRQKQRLITVAEAECDAVLLDVSKHDHNFHLFVTDTHTRAAARLQIRECLQTGGQTALETRDVRGNRALHLALKFAHRNSIAIVKSLLDAGARVRSRDTEGWKAIHHAVVSENEEIMRLLIRREVLVDPKSNHIVSLELAKDEEVTWKFSTEKRDINFGVRFLKENNGDEWNEIVPLQRTQAHLKEQTGSFKATSTGTLVVTWDNSYSVIRCDQLTLGWEKDKGVDDTRAPEGSRLSSMDRHGNRNCAWFTAYPPGYLALMKWVSAHDPSADVLLTENGWCGNAEADGAEDQMWYYTNYMEQVYKAVTEEKIKVIGYTAWSYLDNYEWGSFEPRFGLYYVNFTSQTGSKDYVSAKPTELERVPRPAAKWFSKLAKTKCIPTTSESAVVSAPSGVSSSEGLSTWSIVGIVVTAVVVVGAAVIGIRAYNNRRGSTSERRPLL</sequence>
<keyword evidence="2" id="KW-0378">Hydrolase</keyword>
<gene>
    <name evidence="8" type="ORF">AM588_10002172</name>
</gene>
<feature type="transmembrane region" description="Helical" evidence="6">
    <location>
        <begin position="434"/>
        <end position="457"/>
    </location>
</feature>
<feature type="repeat" description="ANK" evidence="4">
    <location>
        <begin position="95"/>
        <end position="130"/>
    </location>
</feature>
<keyword evidence="6" id="KW-0812">Transmembrane</keyword>
<evidence type="ECO:0000256" key="3">
    <source>
        <dbReference type="ARBA" id="ARBA00023295"/>
    </source>
</evidence>
<dbReference type="GO" id="GO:0008422">
    <property type="term" value="F:beta-glucosidase activity"/>
    <property type="evidence" value="ECO:0007669"/>
    <property type="project" value="TreeGrafter"/>
</dbReference>
<evidence type="ECO:0000256" key="1">
    <source>
        <dbReference type="ARBA" id="ARBA00010838"/>
    </source>
</evidence>
<name>A0A0W8CYQ0_PHYNI</name>
<dbReference type="SUPFAM" id="SSF51445">
    <property type="entry name" value="(Trans)glycosidases"/>
    <property type="match status" value="1"/>
</dbReference>
<dbReference type="InterPro" id="IPR002110">
    <property type="entry name" value="Ankyrin_rpt"/>
</dbReference>
<dbReference type="EMBL" id="LNFP01000827">
    <property type="protein sequence ID" value="KUF89305.1"/>
    <property type="molecule type" value="Genomic_DNA"/>
</dbReference>
<dbReference type="AlphaFoldDB" id="A0A0W8CYQ0"/>
<keyword evidence="3" id="KW-0326">Glycosidase</keyword>
<dbReference type="InterPro" id="IPR036770">
    <property type="entry name" value="Ankyrin_rpt-contain_sf"/>
</dbReference>
<dbReference type="PANTHER" id="PTHR10353">
    <property type="entry name" value="GLYCOSYL HYDROLASE"/>
    <property type="match status" value="1"/>
</dbReference>
<feature type="domain" description="GOLD" evidence="7">
    <location>
        <begin position="149"/>
        <end position="252"/>
    </location>
</feature>
<dbReference type="InterPro" id="IPR036598">
    <property type="entry name" value="GOLD_dom_sf"/>
</dbReference>
<dbReference type="Gene3D" id="1.25.40.20">
    <property type="entry name" value="Ankyrin repeat-containing domain"/>
    <property type="match status" value="1"/>
</dbReference>
<dbReference type="InterPro" id="IPR009038">
    <property type="entry name" value="GOLD_dom"/>
</dbReference>
<organism evidence="8 9">
    <name type="scientific">Phytophthora nicotianae</name>
    <name type="common">Potato buckeye rot agent</name>
    <name type="synonym">Phytophthora parasitica</name>
    <dbReference type="NCBI Taxonomy" id="4792"/>
    <lineage>
        <taxon>Eukaryota</taxon>
        <taxon>Sar</taxon>
        <taxon>Stramenopiles</taxon>
        <taxon>Oomycota</taxon>
        <taxon>Peronosporomycetes</taxon>
        <taxon>Peronosporales</taxon>
        <taxon>Peronosporaceae</taxon>
        <taxon>Phytophthora</taxon>
    </lineage>
</organism>
<proteinExistence type="inferred from homology"/>
<protein>
    <recommendedName>
        <fullName evidence="7">GOLD domain-containing protein</fullName>
    </recommendedName>
</protein>
<evidence type="ECO:0000259" key="7">
    <source>
        <dbReference type="PROSITE" id="PS50866"/>
    </source>
</evidence>
<dbReference type="PROSITE" id="PS50088">
    <property type="entry name" value="ANK_REPEAT"/>
    <property type="match status" value="1"/>
</dbReference>
<dbReference type="PANTHER" id="PTHR10353:SF36">
    <property type="entry name" value="LP05116P"/>
    <property type="match status" value="1"/>
</dbReference>
<dbReference type="SUPFAM" id="SSF48403">
    <property type="entry name" value="Ankyrin repeat"/>
    <property type="match status" value="1"/>
</dbReference>
<dbReference type="SUPFAM" id="SSF101576">
    <property type="entry name" value="Supernatant protein factor (SPF), C-terminal domain"/>
    <property type="match status" value="1"/>
</dbReference>
<evidence type="ECO:0000256" key="5">
    <source>
        <dbReference type="RuleBase" id="RU003690"/>
    </source>
</evidence>
<evidence type="ECO:0000256" key="4">
    <source>
        <dbReference type="PROSITE-ProRule" id="PRU00023"/>
    </source>
</evidence>
<evidence type="ECO:0000256" key="2">
    <source>
        <dbReference type="ARBA" id="ARBA00022801"/>
    </source>
</evidence>
<evidence type="ECO:0000256" key="6">
    <source>
        <dbReference type="SAM" id="Phobius"/>
    </source>
</evidence>
<evidence type="ECO:0000313" key="9">
    <source>
        <dbReference type="Proteomes" id="UP000054636"/>
    </source>
</evidence>
<dbReference type="PROSITE" id="PS50297">
    <property type="entry name" value="ANK_REP_REGION"/>
    <property type="match status" value="1"/>
</dbReference>
<comment type="caution">
    <text evidence="8">The sequence shown here is derived from an EMBL/GenBank/DDBJ whole genome shotgun (WGS) entry which is preliminary data.</text>
</comment>
<dbReference type="Pfam" id="PF00232">
    <property type="entry name" value="Glyco_hydro_1"/>
    <property type="match status" value="1"/>
</dbReference>
<keyword evidence="6" id="KW-0472">Membrane</keyword>
<evidence type="ECO:0000313" key="8">
    <source>
        <dbReference type="EMBL" id="KUF89305.1"/>
    </source>
</evidence>
<dbReference type="InterPro" id="IPR017853">
    <property type="entry name" value="GH"/>
</dbReference>
<dbReference type="InterPro" id="IPR001360">
    <property type="entry name" value="Glyco_hydro_1"/>
</dbReference>
<dbReference type="Proteomes" id="UP000054636">
    <property type="component" value="Unassembled WGS sequence"/>
</dbReference>
<dbReference type="Gene3D" id="3.20.20.80">
    <property type="entry name" value="Glycosidases"/>
    <property type="match status" value="1"/>
</dbReference>